<dbReference type="SUPFAM" id="SSF103473">
    <property type="entry name" value="MFS general substrate transporter"/>
    <property type="match status" value="1"/>
</dbReference>
<feature type="transmembrane region" description="Helical" evidence="9">
    <location>
        <begin position="52"/>
        <end position="72"/>
    </location>
</feature>
<evidence type="ECO:0000259" key="10">
    <source>
        <dbReference type="PROSITE" id="PS50850"/>
    </source>
</evidence>
<organism evidence="11 12">
    <name type="scientific">Photobacterium frigidiphilum</name>
    <dbReference type="NCBI Taxonomy" id="264736"/>
    <lineage>
        <taxon>Bacteria</taxon>
        <taxon>Pseudomonadati</taxon>
        <taxon>Pseudomonadota</taxon>
        <taxon>Gammaproteobacteria</taxon>
        <taxon>Vibrionales</taxon>
        <taxon>Vibrionaceae</taxon>
        <taxon>Photobacterium</taxon>
    </lineage>
</organism>
<feature type="transmembrane region" description="Helical" evidence="9">
    <location>
        <begin position="393"/>
        <end position="416"/>
    </location>
</feature>
<evidence type="ECO:0000256" key="8">
    <source>
        <dbReference type="ARBA" id="ARBA00023136"/>
    </source>
</evidence>
<dbReference type="PROSITE" id="PS50850">
    <property type="entry name" value="MFS"/>
    <property type="match status" value="1"/>
</dbReference>
<dbReference type="InterPro" id="IPR036259">
    <property type="entry name" value="MFS_trans_sf"/>
</dbReference>
<reference evidence="11 12" key="1">
    <citation type="submission" date="2018-01" db="EMBL/GenBank/DDBJ databases">
        <title>Whole genome sequencing of Histamine producing bacteria.</title>
        <authorList>
            <person name="Butler K."/>
        </authorList>
    </citation>
    <scope>NUCLEOTIDE SEQUENCE [LARGE SCALE GENOMIC DNA]</scope>
    <source>
        <strain evidence="11 12">JCM 12947</strain>
    </source>
</reference>
<evidence type="ECO:0000256" key="2">
    <source>
        <dbReference type="ARBA" id="ARBA00008537"/>
    </source>
</evidence>
<feature type="transmembrane region" description="Helical" evidence="9">
    <location>
        <begin position="79"/>
        <end position="100"/>
    </location>
</feature>
<dbReference type="OrthoDB" id="9812221at2"/>
<feature type="transmembrane region" description="Helical" evidence="9">
    <location>
        <begin position="12"/>
        <end position="32"/>
    </location>
</feature>
<dbReference type="Gene3D" id="1.20.1720.10">
    <property type="entry name" value="Multidrug resistance protein D"/>
    <property type="match status" value="1"/>
</dbReference>
<evidence type="ECO:0000256" key="6">
    <source>
        <dbReference type="ARBA" id="ARBA00022692"/>
    </source>
</evidence>
<evidence type="ECO:0000256" key="3">
    <source>
        <dbReference type="ARBA" id="ARBA00022448"/>
    </source>
</evidence>
<keyword evidence="5" id="KW-0997">Cell inner membrane</keyword>
<keyword evidence="3" id="KW-0813">Transport</keyword>
<feature type="transmembrane region" description="Helical" evidence="9">
    <location>
        <begin position="305"/>
        <end position="324"/>
    </location>
</feature>
<accession>A0A2T3JBW3</accession>
<comment type="similarity">
    <text evidence="2">Belongs to the major facilitator superfamily. EmrB family.</text>
</comment>
<feature type="domain" description="Major facilitator superfamily (MFS) profile" evidence="10">
    <location>
        <begin position="15"/>
        <end position="495"/>
    </location>
</feature>
<feature type="transmembrane region" description="Helical" evidence="9">
    <location>
        <begin position="201"/>
        <end position="220"/>
    </location>
</feature>
<protein>
    <submittedName>
        <fullName evidence="11">MFS transporter</fullName>
    </submittedName>
</protein>
<dbReference type="Pfam" id="PF07690">
    <property type="entry name" value="MFS_1"/>
    <property type="match status" value="1"/>
</dbReference>
<dbReference type="RefSeq" id="WP_107244124.1">
    <property type="nucleotide sequence ID" value="NZ_PYMJ01000022.1"/>
</dbReference>
<feature type="transmembrane region" description="Helical" evidence="9">
    <location>
        <begin position="360"/>
        <end position="381"/>
    </location>
</feature>
<keyword evidence="12" id="KW-1185">Reference proteome</keyword>
<proteinExistence type="inferred from homology"/>
<evidence type="ECO:0000256" key="1">
    <source>
        <dbReference type="ARBA" id="ARBA00004429"/>
    </source>
</evidence>
<evidence type="ECO:0000256" key="5">
    <source>
        <dbReference type="ARBA" id="ARBA00022519"/>
    </source>
</evidence>
<evidence type="ECO:0000256" key="7">
    <source>
        <dbReference type="ARBA" id="ARBA00022989"/>
    </source>
</evidence>
<evidence type="ECO:0000256" key="4">
    <source>
        <dbReference type="ARBA" id="ARBA00022475"/>
    </source>
</evidence>
<comment type="caution">
    <text evidence="11">The sequence shown here is derived from an EMBL/GenBank/DDBJ whole genome shotgun (WGS) entry which is preliminary data.</text>
</comment>
<keyword evidence="4" id="KW-1003">Cell membrane</keyword>
<dbReference type="Gene3D" id="1.20.1250.20">
    <property type="entry name" value="MFS general substrate transporter like domains"/>
    <property type="match status" value="1"/>
</dbReference>
<dbReference type="PRINTS" id="PR01036">
    <property type="entry name" value="TCRTETB"/>
</dbReference>
<keyword evidence="6 9" id="KW-0812">Transmembrane</keyword>
<evidence type="ECO:0000313" key="11">
    <source>
        <dbReference type="EMBL" id="PSU46344.1"/>
    </source>
</evidence>
<dbReference type="GO" id="GO:0005886">
    <property type="term" value="C:plasma membrane"/>
    <property type="evidence" value="ECO:0007669"/>
    <property type="project" value="UniProtKB-SubCell"/>
</dbReference>
<keyword evidence="7 9" id="KW-1133">Transmembrane helix</keyword>
<dbReference type="FunFam" id="1.20.1720.10:FF:000002">
    <property type="entry name" value="Multidrug resistance protein B"/>
    <property type="match status" value="1"/>
</dbReference>
<dbReference type="GO" id="GO:1990961">
    <property type="term" value="P:xenobiotic detoxification by transmembrane export across the plasma membrane"/>
    <property type="evidence" value="ECO:0007669"/>
    <property type="project" value="UniProtKB-ARBA"/>
</dbReference>
<dbReference type="Proteomes" id="UP000240987">
    <property type="component" value="Unassembled WGS sequence"/>
</dbReference>
<feature type="transmembrane region" description="Helical" evidence="9">
    <location>
        <begin position="140"/>
        <end position="161"/>
    </location>
</feature>
<dbReference type="InterPro" id="IPR004638">
    <property type="entry name" value="EmrB-like"/>
</dbReference>
<dbReference type="PANTHER" id="PTHR23501">
    <property type="entry name" value="MAJOR FACILITATOR SUPERFAMILY"/>
    <property type="match status" value="1"/>
</dbReference>
<feature type="transmembrane region" description="Helical" evidence="9">
    <location>
        <begin position="232"/>
        <end position="251"/>
    </location>
</feature>
<name>A0A2T3JBW3_9GAMM</name>
<dbReference type="InterPro" id="IPR020846">
    <property type="entry name" value="MFS_dom"/>
</dbReference>
<dbReference type="GO" id="GO:0015721">
    <property type="term" value="P:bile acid and bile salt transport"/>
    <property type="evidence" value="ECO:0007669"/>
    <property type="project" value="UniProtKB-ARBA"/>
</dbReference>
<keyword evidence="8 9" id="KW-0472">Membrane</keyword>
<feature type="transmembrane region" description="Helical" evidence="9">
    <location>
        <begin position="271"/>
        <end position="293"/>
    </location>
</feature>
<comment type="subcellular location">
    <subcellularLocation>
        <location evidence="1">Cell inner membrane</location>
        <topology evidence="1">Multi-pass membrane protein</topology>
    </subcellularLocation>
</comment>
<evidence type="ECO:0000256" key="9">
    <source>
        <dbReference type="SAM" id="Phobius"/>
    </source>
</evidence>
<feature type="transmembrane region" description="Helical" evidence="9">
    <location>
        <begin position="106"/>
        <end position="128"/>
    </location>
</feature>
<dbReference type="AlphaFoldDB" id="A0A2T3JBW3"/>
<dbReference type="NCBIfam" id="TIGR00711">
    <property type="entry name" value="efflux_EmrB"/>
    <property type="match status" value="1"/>
</dbReference>
<gene>
    <name evidence="11" type="primary">emrB</name>
    <name evidence="11" type="ORF">C9J12_18870</name>
</gene>
<evidence type="ECO:0000313" key="12">
    <source>
        <dbReference type="Proteomes" id="UP000240987"/>
    </source>
</evidence>
<feature type="transmembrane region" description="Helical" evidence="9">
    <location>
        <begin position="167"/>
        <end position="189"/>
    </location>
</feature>
<dbReference type="PANTHER" id="PTHR23501:SF174">
    <property type="entry name" value="MULTIDRUG EXPORT PROTEIN EMRB-RELATED"/>
    <property type="match status" value="1"/>
</dbReference>
<dbReference type="GO" id="GO:0022857">
    <property type="term" value="F:transmembrane transporter activity"/>
    <property type="evidence" value="ECO:0007669"/>
    <property type="project" value="InterPro"/>
</dbReference>
<feature type="transmembrane region" description="Helical" evidence="9">
    <location>
        <begin position="336"/>
        <end position="354"/>
    </location>
</feature>
<dbReference type="EMBL" id="PYMJ01000022">
    <property type="protein sequence ID" value="PSU46344.1"/>
    <property type="molecule type" value="Genomic_DNA"/>
</dbReference>
<feature type="transmembrane region" description="Helical" evidence="9">
    <location>
        <begin position="472"/>
        <end position="490"/>
    </location>
</feature>
<dbReference type="InterPro" id="IPR011701">
    <property type="entry name" value="MFS"/>
</dbReference>
<sequence length="512" mass="56485">MNDLTPVKGVRLLLITLATSMATFMMVLDTSIANVAIPTIAGNLGISTDQGIWVITAFGAANAISMPMTGFLSRRFGEVRLFTFAVVGFIVTSILCGMSNSIETLIFFRVLQGAVSGSIAPLSQSILLRNFPKEKHGMAMALWSMTVVVAPIMGPILGGVLTDNYSWSWIFFINVPIGIIASILVYVLLKDRDTKAQRENVDYIGIGLLVIAAGSLQMMLDLGKNNDWFQSNLIVGLTFVAILSWGIMIIWEWYHDNPIVNFRFFKQRNFLVAVVVMCLGFMMYFGSTVLLPLWLQGVMGYTASWSGYAVAPIGILAIVSAPIIGKLVQKVDLRIILSYAFVMFSIVGFWRASYSLDAPYSYIMMPQFVLGAATLAFFVPLQNLVVTSVSSDQIANAVALSTFFRTLFGSFSSSIVTTMWDERMEFHHARLAEGFTNANQSAMEFIHQMGNNLTAVNGELTRQAYMMSTTDIFWMTGILCLCLIPIVWLAKPIKTRKLSSQKSTTNVAVNID</sequence>
<dbReference type="CDD" id="cd17503">
    <property type="entry name" value="MFS_LmrB_MDR_like"/>
    <property type="match status" value="1"/>
</dbReference>